<reference evidence="1" key="1">
    <citation type="submission" date="2021-04" db="EMBL/GenBank/DDBJ databases">
        <title>First draft genome resource for Brassicaceae pathogens Fusarium oxysporum f. sp. raphani and Fusarium oxysporum f. sp. rapae.</title>
        <authorList>
            <person name="Asai S."/>
        </authorList>
    </citation>
    <scope>NUCLEOTIDE SEQUENCE</scope>
    <source>
        <strain evidence="1">Tf1262</strain>
    </source>
</reference>
<accession>A0A8J5Q6K1</accession>
<dbReference type="EMBL" id="JAELUR010000004">
    <property type="protein sequence ID" value="KAG7431908.1"/>
    <property type="molecule type" value="Genomic_DNA"/>
</dbReference>
<gene>
    <name evidence="1" type="ORF">Forpi1262_v006056</name>
</gene>
<comment type="caution">
    <text evidence="1">The sequence shown here is derived from an EMBL/GenBank/DDBJ whole genome shotgun (WGS) entry which is preliminary data.</text>
</comment>
<sequence length="84" mass="9569">MEGVVGVSHAVGLAHCRLERLLVRRGVEAIARKKKTLEEYHWKGQICHYEVSGFAGNRRSSWIVLLQELNETTGVDLIIHRSFL</sequence>
<proteinExistence type="predicted"/>
<evidence type="ECO:0000313" key="2">
    <source>
        <dbReference type="Proteomes" id="UP000693942"/>
    </source>
</evidence>
<dbReference type="AlphaFoldDB" id="A0A8J5Q6K1"/>
<protein>
    <submittedName>
        <fullName evidence="1">Uncharacterized protein</fullName>
    </submittedName>
</protein>
<evidence type="ECO:0000313" key="1">
    <source>
        <dbReference type="EMBL" id="KAG7431908.1"/>
    </source>
</evidence>
<dbReference type="Proteomes" id="UP000693942">
    <property type="component" value="Unassembled WGS sequence"/>
</dbReference>
<organism evidence="1 2">
    <name type="scientific">Fusarium oxysporum f. sp. raphani</name>
    <dbReference type="NCBI Taxonomy" id="96318"/>
    <lineage>
        <taxon>Eukaryota</taxon>
        <taxon>Fungi</taxon>
        <taxon>Dikarya</taxon>
        <taxon>Ascomycota</taxon>
        <taxon>Pezizomycotina</taxon>
        <taxon>Sordariomycetes</taxon>
        <taxon>Hypocreomycetidae</taxon>
        <taxon>Hypocreales</taxon>
        <taxon>Nectriaceae</taxon>
        <taxon>Fusarium</taxon>
        <taxon>Fusarium oxysporum species complex</taxon>
    </lineage>
</organism>
<name>A0A8J5Q6K1_FUSOX</name>